<dbReference type="InterPro" id="IPR029063">
    <property type="entry name" value="SAM-dependent_MTases_sf"/>
</dbReference>
<protein>
    <recommendedName>
        <fullName evidence="3">Methyltransferase domain-containing protein</fullName>
    </recommendedName>
</protein>
<accession>A0A0M5LKQ3</accession>
<dbReference type="Gene3D" id="3.40.50.150">
    <property type="entry name" value="Vaccinia Virus protein VP39"/>
    <property type="match status" value="1"/>
</dbReference>
<dbReference type="SUPFAM" id="SSF53335">
    <property type="entry name" value="S-adenosyl-L-methionine-dependent methyltransferases"/>
    <property type="match status" value="1"/>
</dbReference>
<gene>
    <name evidence="1" type="ORF">SP60_02025</name>
</gene>
<evidence type="ECO:0000313" key="1">
    <source>
        <dbReference type="EMBL" id="ALE52123.1"/>
    </source>
</evidence>
<dbReference type="AlphaFoldDB" id="A0A0M5LKQ3"/>
<dbReference type="RefSeq" id="WP_053951054.1">
    <property type="nucleotide sequence ID" value="NZ_CP010552.1"/>
</dbReference>
<evidence type="ECO:0000313" key="2">
    <source>
        <dbReference type="Proteomes" id="UP000058020"/>
    </source>
</evidence>
<name>A0A0M5LKQ3_9GAMM</name>
<dbReference type="OrthoDB" id="9792690at2"/>
<keyword evidence="2" id="KW-1185">Reference proteome</keyword>
<dbReference type="STRING" id="1705394.SP60_02025"/>
<proteinExistence type="predicted"/>
<organism evidence="1 2">
    <name type="scientific">Candidatus Thioglobus autotrophicus</name>
    <dbReference type="NCBI Taxonomy" id="1705394"/>
    <lineage>
        <taxon>Bacteria</taxon>
        <taxon>Pseudomonadati</taxon>
        <taxon>Pseudomonadota</taxon>
        <taxon>Gammaproteobacteria</taxon>
        <taxon>Candidatus Pseudothioglobaceae</taxon>
        <taxon>Candidatus Thioglobus</taxon>
    </lineage>
</organism>
<reference evidence="1 2" key="1">
    <citation type="journal article" date="2015" name="Genome Announc.">
        <title>Genome Sequence of 'Candidatus Thioglobus autotrophica' Strain EF1, a Chemoautotroph from the SUP05 Clade of Marine Gammaproteobacteria.</title>
        <authorList>
            <person name="Shah V."/>
            <person name="Morris R.M."/>
        </authorList>
    </citation>
    <scope>NUCLEOTIDE SEQUENCE [LARGE SCALE GENOMIC DNA]</scope>
    <source>
        <strain evidence="1 2">EF1</strain>
    </source>
</reference>
<dbReference type="Proteomes" id="UP000058020">
    <property type="component" value="Chromosome"/>
</dbReference>
<evidence type="ECO:0008006" key="3">
    <source>
        <dbReference type="Google" id="ProtNLM"/>
    </source>
</evidence>
<sequence>MTSLIYNNLFIYRLLMNVLYLGKYTERFDDIIKLIDPKKEKFITELCYGDVHIAEWCKANSVNWTGIDINQKFVNFAIKKGFNAICLDLKKESAFPAVDTVIIAGSLYHFHGMLDEFLLKIMNSCSRLIISEPIHNLSNSGGLIGRIASHSANAGNGAEEFRYDKKELIKTLAELCGNRWILHIVNDQKRDIILEVTWK</sequence>
<dbReference type="EMBL" id="CP010552">
    <property type="protein sequence ID" value="ALE52123.1"/>
    <property type="molecule type" value="Genomic_DNA"/>
</dbReference>
<dbReference type="KEGG" id="tho:SP60_02025"/>